<proteinExistence type="predicted"/>
<accession>A0ABX0Y243</accession>
<dbReference type="Proteomes" id="UP000722989">
    <property type="component" value="Unassembled WGS sequence"/>
</dbReference>
<feature type="region of interest" description="Disordered" evidence="1">
    <location>
        <begin position="158"/>
        <end position="212"/>
    </location>
</feature>
<organism evidence="2 3">
    <name type="scientific">Planosporangium thailandense</name>
    <dbReference type="NCBI Taxonomy" id="765197"/>
    <lineage>
        <taxon>Bacteria</taxon>
        <taxon>Bacillati</taxon>
        <taxon>Actinomycetota</taxon>
        <taxon>Actinomycetes</taxon>
        <taxon>Micromonosporales</taxon>
        <taxon>Micromonosporaceae</taxon>
        <taxon>Planosporangium</taxon>
    </lineage>
</organism>
<evidence type="ECO:0000313" key="3">
    <source>
        <dbReference type="Proteomes" id="UP000722989"/>
    </source>
</evidence>
<dbReference type="EMBL" id="JAATVY010000016">
    <property type="protein sequence ID" value="NJC72123.1"/>
    <property type="molecule type" value="Genomic_DNA"/>
</dbReference>
<keyword evidence="3" id="KW-1185">Reference proteome</keyword>
<comment type="caution">
    <text evidence="2">The sequence shown here is derived from an EMBL/GenBank/DDBJ whole genome shotgun (WGS) entry which is preliminary data.</text>
</comment>
<reference evidence="2 3" key="1">
    <citation type="submission" date="2020-03" db="EMBL/GenBank/DDBJ databases">
        <title>WGS of the type strain of Planosporangium spp.</title>
        <authorList>
            <person name="Thawai C."/>
        </authorList>
    </citation>
    <scope>NUCLEOTIDE SEQUENCE [LARGE SCALE GENOMIC DNA]</scope>
    <source>
        <strain evidence="2 3">TBRC 5610</strain>
    </source>
</reference>
<dbReference type="RefSeq" id="WP_167927031.1">
    <property type="nucleotide sequence ID" value="NZ_JAATVY010000016.1"/>
</dbReference>
<gene>
    <name evidence="2" type="ORF">HC031_20735</name>
</gene>
<evidence type="ECO:0000256" key="1">
    <source>
        <dbReference type="SAM" id="MobiDB-lite"/>
    </source>
</evidence>
<feature type="region of interest" description="Disordered" evidence="1">
    <location>
        <begin position="270"/>
        <end position="291"/>
    </location>
</feature>
<evidence type="ECO:0000313" key="2">
    <source>
        <dbReference type="EMBL" id="NJC72123.1"/>
    </source>
</evidence>
<protein>
    <submittedName>
        <fullName evidence="2">Uncharacterized protein</fullName>
    </submittedName>
</protein>
<feature type="compositionally biased region" description="Low complexity" evidence="1">
    <location>
        <begin position="158"/>
        <end position="184"/>
    </location>
</feature>
<name>A0ABX0Y243_9ACTN</name>
<sequence>MSPEQTARDAADLALRLLPVAVHAAGARRDGESQGQYLERVRALAVDLWIESGPRGELTRRLTELMSSQVFVGVLTAVEIEPSTTRAMLTLDVVKDGETVEESIRSDRTDSPAGRTLWETARTLVGHRVAVYKHMESRADPNKKYRCAKHVVDLGPAGDAADEATAPAGPATPRSAPAAPTRSGPVPPAPARVTPAQAIRAASPRVVGPRRQGSLADARQEVLAVLERAGHTDAGYREAACAGIMDRASVSGDVVVNLDTLLHLARTTPPANSAAGRMINQRYGRHERMTA</sequence>